<dbReference type="PANTHER" id="PTHR34988:SF1">
    <property type="entry name" value="DNA-BINDING PROTEIN"/>
    <property type="match status" value="1"/>
</dbReference>
<dbReference type="PROSITE" id="PS51742">
    <property type="entry name" value="PPC"/>
    <property type="match status" value="1"/>
</dbReference>
<dbReference type="Gene3D" id="3.30.1330.80">
    <property type="entry name" value="Hypothetical protein, similar to alpha- acetolactate decarboxylase, domain 2"/>
    <property type="match status" value="1"/>
</dbReference>
<dbReference type="CDD" id="cd11378">
    <property type="entry name" value="DUF296"/>
    <property type="match status" value="1"/>
</dbReference>
<name>A0A8F9XG62_9BACT</name>
<dbReference type="SUPFAM" id="SSF117856">
    <property type="entry name" value="AF0104/ALDC/Ptd012-like"/>
    <property type="match status" value="1"/>
</dbReference>
<dbReference type="Pfam" id="PF03479">
    <property type="entry name" value="PCC"/>
    <property type="match status" value="1"/>
</dbReference>
<dbReference type="GO" id="GO:0003677">
    <property type="term" value="F:DNA binding"/>
    <property type="evidence" value="ECO:0007669"/>
    <property type="project" value="UniProtKB-KW"/>
</dbReference>
<keyword evidence="3" id="KW-1185">Reference proteome</keyword>
<reference evidence="2" key="1">
    <citation type="submission" date="2021-08" db="EMBL/GenBank/DDBJ databases">
        <title>Genome of a novel bacterium of the phylum Verrucomicrobia, Oleiharenicola sp. KSB-15.</title>
        <authorList>
            <person name="Chung J.-H."/>
            <person name="Ahn J.-H."/>
            <person name="Yoon Y."/>
            <person name="Kim D.-Y."/>
            <person name="An S.-H."/>
            <person name="Park I."/>
            <person name="Yeon J."/>
        </authorList>
    </citation>
    <scope>NUCLEOTIDE SEQUENCE</scope>
    <source>
        <strain evidence="2">KSB-15</strain>
    </source>
</reference>
<dbReference type="KEGG" id="ole:K0B96_16160"/>
<sequence length="146" mass="16124">MKARTLTHGGTKQRALIFETGDRVMAELKAFAKKENIRAARFTAIGAFQSAKLAYFDWETKRYQEIPVQEQVEVLVLTGDFAWKGDEPVVHMHAVLGRRDGSTIGGHLQEAHVRPTLEVMLTEGGALERRLDPESGLALIAPEVGA</sequence>
<keyword evidence="2" id="KW-0238">DNA-binding</keyword>
<dbReference type="PIRSF" id="PIRSF016702">
    <property type="entry name" value="DNA_bp_PD1"/>
    <property type="match status" value="1"/>
</dbReference>
<evidence type="ECO:0000313" key="3">
    <source>
        <dbReference type="Proteomes" id="UP000825051"/>
    </source>
</evidence>
<dbReference type="AlphaFoldDB" id="A0A8F9XG62"/>
<dbReference type="PANTHER" id="PTHR34988">
    <property type="entry name" value="PROTEIN, PUTATIVE-RELATED"/>
    <property type="match status" value="1"/>
</dbReference>
<organism evidence="2 3">
    <name type="scientific">Horticoccus luteus</name>
    <dbReference type="NCBI Taxonomy" id="2862869"/>
    <lineage>
        <taxon>Bacteria</taxon>
        <taxon>Pseudomonadati</taxon>
        <taxon>Verrucomicrobiota</taxon>
        <taxon>Opitutia</taxon>
        <taxon>Opitutales</taxon>
        <taxon>Opitutaceae</taxon>
        <taxon>Horticoccus</taxon>
    </lineage>
</organism>
<dbReference type="InterPro" id="IPR005175">
    <property type="entry name" value="PPC_dom"/>
</dbReference>
<evidence type="ECO:0000313" key="2">
    <source>
        <dbReference type="EMBL" id="QYM78817.1"/>
    </source>
</evidence>
<gene>
    <name evidence="2" type="ORF">K0B96_16160</name>
</gene>
<dbReference type="EMBL" id="CP080507">
    <property type="protein sequence ID" value="QYM78817.1"/>
    <property type="molecule type" value="Genomic_DNA"/>
</dbReference>
<accession>A0A8F9XG62</accession>
<feature type="domain" description="PPC" evidence="1">
    <location>
        <begin position="7"/>
        <end position="143"/>
    </location>
</feature>
<proteinExistence type="predicted"/>
<dbReference type="InterPro" id="IPR025707">
    <property type="entry name" value="DNA_bp_PD1"/>
</dbReference>
<protein>
    <submittedName>
        <fullName evidence="2">DNA-binding protein</fullName>
    </submittedName>
</protein>
<dbReference type="RefSeq" id="WP_220161921.1">
    <property type="nucleotide sequence ID" value="NZ_CP080507.1"/>
</dbReference>
<dbReference type="Proteomes" id="UP000825051">
    <property type="component" value="Chromosome"/>
</dbReference>
<evidence type="ECO:0000259" key="1">
    <source>
        <dbReference type="PROSITE" id="PS51742"/>
    </source>
</evidence>